<dbReference type="Pfam" id="PF04892">
    <property type="entry name" value="VanZ"/>
    <property type="match status" value="1"/>
</dbReference>
<protein>
    <submittedName>
        <fullName evidence="3">VanZ like family protein</fullName>
    </submittedName>
</protein>
<dbReference type="RefSeq" id="WP_073296729.1">
    <property type="nucleotide sequence ID" value="NZ_FRAV01000042.1"/>
</dbReference>
<keyword evidence="1" id="KW-0472">Membrane</keyword>
<keyword evidence="1" id="KW-1133">Transmembrane helix</keyword>
<evidence type="ECO:0000259" key="2">
    <source>
        <dbReference type="Pfam" id="PF04892"/>
    </source>
</evidence>
<organism evidence="3 4">
    <name type="scientific">Chryseobacterium polytrichastri</name>
    <dbReference type="NCBI Taxonomy" id="1302687"/>
    <lineage>
        <taxon>Bacteria</taxon>
        <taxon>Pseudomonadati</taxon>
        <taxon>Bacteroidota</taxon>
        <taxon>Flavobacteriia</taxon>
        <taxon>Flavobacteriales</taxon>
        <taxon>Weeksellaceae</taxon>
        <taxon>Chryseobacterium group</taxon>
        <taxon>Chryseobacterium</taxon>
    </lineage>
</organism>
<evidence type="ECO:0000256" key="1">
    <source>
        <dbReference type="SAM" id="Phobius"/>
    </source>
</evidence>
<dbReference type="AlphaFoldDB" id="A0A1M7HS52"/>
<accession>A0A1M7HS52</accession>
<gene>
    <name evidence="3" type="ORF">SAMN05444267_10422</name>
</gene>
<reference evidence="4" key="1">
    <citation type="submission" date="2016-11" db="EMBL/GenBank/DDBJ databases">
        <authorList>
            <person name="Varghese N."/>
            <person name="Submissions S."/>
        </authorList>
    </citation>
    <scope>NUCLEOTIDE SEQUENCE [LARGE SCALE GENOMIC DNA]</scope>
    <source>
        <strain evidence="4">DSM 26899</strain>
    </source>
</reference>
<dbReference type="InterPro" id="IPR006976">
    <property type="entry name" value="VanZ-like"/>
</dbReference>
<dbReference type="STRING" id="1302687.SAMN05444267_10422"/>
<sequence length="156" mass="17959">MKKYFAIFITTYTILLLYMMFYGSGREASEIGYIQIKPFHTIHLFFSGNHISSKDFIINIIGNIFLFSPFGWLGLTLKKFNHILPITLFFIVAITAIEITQYYSGRGVADIDDVLLNTLGMAIGFVLFKYVKWINLGNIKLHLDLVEEKYKLQKAS</sequence>
<dbReference type="OrthoDB" id="9805025at2"/>
<evidence type="ECO:0000313" key="4">
    <source>
        <dbReference type="Proteomes" id="UP000184364"/>
    </source>
</evidence>
<feature type="transmembrane region" description="Helical" evidence="1">
    <location>
        <begin position="5"/>
        <end position="23"/>
    </location>
</feature>
<keyword evidence="1" id="KW-0812">Transmembrane</keyword>
<feature type="transmembrane region" description="Helical" evidence="1">
    <location>
        <begin position="82"/>
        <end position="102"/>
    </location>
</feature>
<dbReference type="Proteomes" id="UP000184364">
    <property type="component" value="Unassembled WGS sequence"/>
</dbReference>
<proteinExistence type="predicted"/>
<feature type="transmembrane region" description="Helical" evidence="1">
    <location>
        <begin position="56"/>
        <end position="75"/>
    </location>
</feature>
<keyword evidence="4" id="KW-1185">Reference proteome</keyword>
<dbReference type="PANTHER" id="PTHR36834">
    <property type="entry name" value="MEMBRANE PROTEIN-RELATED"/>
    <property type="match status" value="1"/>
</dbReference>
<evidence type="ECO:0000313" key="3">
    <source>
        <dbReference type="EMBL" id="SHM31238.1"/>
    </source>
</evidence>
<feature type="domain" description="VanZ-like" evidence="2">
    <location>
        <begin position="11"/>
        <end position="130"/>
    </location>
</feature>
<feature type="transmembrane region" description="Helical" evidence="1">
    <location>
        <begin position="114"/>
        <end position="131"/>
    </location>
</feature>
<dbReference type="InterPro" id="IPR053150">
    <property type="entry name" value="Teicoplanin_resist-assoc"/>
</dbReference>
<name>A0A1M7HS52_9FLAO</name>
<dbReference type="EMBL" id="FRAV01000042">
    <property type="protein sequence ID" value="SHM31238.1"/>
    <property type="molecule type" value="Genomic_DNA"/>
</dbReference>
<dbReference type="PANTHER" id="PTHR36834:SF1">
    <property type="entry name" value="INTEGRAL MEMBRANE PROTEIN"/>
    <property type="match status" value="1"/>
</dbReference>